<protein>
    <submittedName>
        <fullName evidence="3">Uncharacterized protein</fullName>
    </submittedName>
</protein>
<dbReference type="InterPro" id="IPR013879">
    <property type="entry name" value="DUF1761"/>
</dbReference>
<dbReference type="AlphaFoldDB" id="A0A2N9JH66"/>
<evidence type="ECO:0000256" key="2">
    <source>
        <dbReference type="SAM" id="Phobius"/>
    </source>
</evidence>
<keyword evidence="2" id="KW-1133">Transmembrane helix</keyword>
<feature type="transmembrane region" description="Helical" evidence="2">
    <location>
        <begin position="35"/>
        <end position="53"/>
    </location>
</feature>
<feature type="compositionally biased region" description="Basic residues" evidence="1">
    <location>
        <begin position="90"/>
        <end position="103"/>
    </location>
</feature>
<reference evidence="3 4" key="1">
    <citation type="submission" date="2018-02" db="EMBL/GenBank/DDBJ databases">
        <authorList>
            <person name="Cohen D.B."/>
            <person name="Kent A.D."/>
        </authorList>
    </citation>
    <scope>NUCLEOTIDE SEQUENCE [LARGE SCALE GENOMIC DNA]</scope>
    <source>
        <strain evidence="3">1</strain>
    </source>
</reference>
<evidence type="ECO:0000256" key="1">
    <source>
        <dbReference type="SAM" id="MobiDB-lite"/>
    </source>
</evidence>
<gene>
    <name evidence="3" type="ORF">MPLG2_2066</name>
</gene>
<dbReference type="KEGG" id="mgg:MPLG2_2066"/>
<dbReference type="EMBL" id="LT985188">
    <property type="protein sequence ID" value="SPD87096.1"/>
    <property type="molecule type" value="Genomic_DNA"/>
</dbReference>
<dbReference type="Proteomes" id="UP000238164">
    <property type="component" value="Chromosome 1"/>
</dbReference>
<accession>A0A2N9JH66</accession>
<name>A0A2N9JH66_9ACTN</name>
<evidence type="ECO:0000313" key="4">
    <source>
        <dbReference type="Proteomes" id="UP000238164"/>
    </source>
</evidence>
<feature type="transmembrane region" description="Helical" evidence="2">
    <location>
        <begin position="65"/>
        <end position="88"/>
    </location>
</feature>
<proteinExistence type="predicted"/>
<dbReference type="Pfam" id="PF08570">
    <property type="entry name" value="DUF1761"/>
    <property type="match status" value="1"/>
</dbReference>
<feature type="region of interest" description="Disordered" evidence="1">
    <location>
        <begin position="90"/>
        <end position="113"/>
    </location>
</feature>
<evidence type="ECO:0000313" key="3">
    <source>
        <dbReference type="EMBL" id="SPD87096.1"/>
    </source>
</evidence>
<keyword evidence="4" id="KW-1185">Reference proteome</keyword>
<keyword evidence="2" id="KW-0472">Membrane</keyword>
<sequence>MGAPQLALANAVAALGLGIAVPVTATATGAEGPLLGLAVGTVAGLTFSVTTLVQHNGFEQKSPRLTLINAGYQLVLFVVMGVGARAGVRRPANHQPRARHSSRCGRSAPSVVSAPCPGCTIVSSP</sequence>
<organism evidence="3 4">
    <name type="scientific">Micropruina glycogenica</name>
    <dbReference type="NCBI Taxonomy" id="75385"/>
    <lineage>
        <taxon>Bacteria</taxon>
        <taxon>Bacillati</taxon>
        <taxon>Actinomycetota</taxon>
        <taxon>Actinomycetes</taxon>
        <taxon>Propionibacteriales</taxon>
        <taxon>Nocardioidaceae</taxon>
        <taxon>Micropruina</taxon>
    </lineage>
</organism>
<keyword evidence="2" id="KW-0812">Transmembrane</keyword>
<dbReference type="RefSeq" id="WP_197709900.1">
    <property type="nucleotide sequence ID" value="NZ_BAAAGO010000023.1"/>
</dbReference>